<feature type="transmembrane region" description="Helical" evidence="1">
    <location>
        <begin position="299"/>
        <end position="319"/>
    </location>
</feature>
<feature type="transmembrane region" description="Helical" evidence="1">
    <location>
        <begin position="331"/>
        <end position="348"/>
    </location>
</feature>
<keyword evidence="1" id="KW-1133">Transmembrane helix</keyword>
<sequence length="363" mass="41260">MVTIFFSTLIKNEVSVPARLSSKHFIGLDGLRGVAIIIVMLSHVFMDTRFSKYFAGDIGVEIFFVISGFLITSLLIKEKIVFNKISLKRFYIRRLFRILPVAYLYLLTLLLLSYFSVLKVDLKSFLSAAFFYQNIPFIKGDSWYVGHFWSLSVEEQFYILFPFLLVTSINKYIKVVMCLIVFIPIIAFLGYTNTGAFYTNHLLHAAAFVIINLFGKTVCILIGSFAAILLFKGVVVIKSTSSNRYLSFVLFIIAVLIHTEKFILPIPYCGLFVFPSLIATVIVLNLNPFSFFTQLLSNPIIRFIGLISYSIYIWQQLFLLSTDSVLTSSKLINIAGALGVASISYYFFEKPMLKLRRRFADGG</sequence>
<dbReference type="Pfam" id="PF01757">
    <property type="entry name" value="Acyl_transf_3"/>
    <property type="match status" value="1"/>
</dbReference>
<name>A0A2H9VNT6_9SPHI</name>
<evidence type="ECO:0000313" key="3">
    <source>
        <dbReference type="EMBL" id="PJJ79976.1"/>
    </source>
</evidence>
<dbReference type="InterPro" id="IPR050879">
    <property type="entry name" value="Acyltransferase_3"/>
</dbReference>
<feature type="transmembrane region" description="Helical" evidence="1">
    <location>
        <begin position="203"/>
        <end position="231"/>
    </location>
</feature>
<keyword evidence="4" id="KW-1185">Reference proteome</keyword>
<organism evidence="3 4">
    <name type="scientific">Mucilaginibacter auburnensis</name>
    <dbReference type="NCBI Taxonomy" id="1457233"/>
    <lineage>
        <taxon>Bacteria</taxon>
        <taxon>Pseudomonadati</taxon>
        <taxon>Bacteroidota</taxon>
        <taxon>Sphingobacteriia</taxon>
        <taxon>Sphingobacteriales</taxon>
        <taxon>Sphingobacteriaceae</taxon>
        <taxon>Mucilaginibacter</taxon>
    </lineage>
</organism>
<dbReference type="OrthoDB" id="290051at2"/>
<accession>A0A2H9VNT6</accession>
<feature type="transmembrane region" description="Helical" evidence="1">
    <location>
        <begin position="243"/>
        <end position="259"/>
    </location>
</feature>
<feature type="domain" description="Acyltransferase 3" evidence="2">
    <location>
        <begin position="26"/>
        <end position="339"/>
    </location>
</feature>
<dbReference type="AlphaFoldDB" id="A0A2H9VNT6"/>
<protein>
    <submittedName>
        <fullName evidence="3">Peptidoglycan/LPS O-acetylase OafA/YrhL</fullName>
    </submittedName>
</protein>
<evidence type="ECO:0000313" key="4">
    <source>
        <dbReference type="Proteomes" id="UP000242687"/>
    </source>
</evidence>
<dbReference type="PANTHER" id="PTHR23028">
    <property type="entry name" value="ACETYLTRANSFERASE"/>
    <property type="match status" value="1"/>
</dbReference>
<dbReference type="GO" id="GO:0016747">
    <property type="term" value="F:acyltransferase activity, transferring groups other than amino-acyl groups"/>
    <property type="evidence" value="ECO:0007669"/>
    <property type="project" value="InterPro"/>
</dbReference>
<dbReference type="GO" id="GO:0000271">
    <property type="term" value="P:polysaccharide biosynthetic process"/>
    <property type="evidence" value="ECO:0007669"/>
    <property type="project" value="TreeGrafter"/>
</dbReference>
<feature type="transmembrane region" description="Helical" evidence="1">
    <location>
        <begin position="58"/>
        <end position="76"/>
    </location>
</feature>
<keyword evidence="1" id="KW-0812">Transmembrane</keyword>
<dbReference type="InterPro" id="IPR002656">
    <property type="entry name" value="Acyl_transf_3_dom"/>
</dbReference>
<feature type="transmembrane region" description="Helical" evidence="1">
    <location>
        <begin position="144"/>
        <end position="165"/>
    </location>
</feature>
<gene>
    <name evidence="3" type="ORF">CLV57_3115</name>
</gene>
<dbReference type="GO" id="GO:0016020">
    <property type="term" value="C:membrane"/>
    <property type="evidence" value="ECO:0007669"/>
    <property type="project" value="TreeGrafter"/>
</dbReference>
<keyword evidence="1" id="KW-0472">Membrane</keyword>
<reference evidence="3 4" key="1">
    <citation type="submission" date="2017-11" db="EMBL/GenBank/DDBJ databases">
        <title>Genomic Encyclopedia of Archaeal and Bacterial Type Strains, Phase II (KMG-II): From Individual Species to Whole Genera.</title>
        <authorList>
            <person name="Goeker M."/>
        </authorList>
    </citation>
    <scope>NUCLEOTIDE SEQUENCE [LARGE SCALE GENOMIC DNA]</scope>
    <source>
        <strain evidence="3 4">DSM 28175</strain>
    </source>
</reference>
<dbReference type="Proteomes" id="UP000242687">
    <property type="component" value="Unassembled WGS sequence"/>
</dbReference>
<proteinExistence type="predicted"/>
<comment type="caution">
    <text evidence="3">The sequence shown here is derived from an EMBL/GenBank/DDBJ whole genome shotgun (WGS) entry which is preliminary data.</text>
</comment>
<evidence type="ECO:0000256" key="1">
    <source>
        <dbReference type="SAM" id="Phobius"/>
    </source>
</evidence>
<dbReference type="PANTHER" id="PTHR23028:SF53">
    <property type="entry name" value="ACYL_TRANSF_3 DOMAIN-CONTAINING PROTEIN"/>
    <property type="match status" value="1"/>
</dbReference>
<dbReference type="RefSeq" id="WP_157799178.1">
    <property type="nucleotide sequence ID" value="NZ_PGFJ01000002.1"/>
</dbReference>
<feature type="transmembrane region" description="Helical" evidence="1">
    <location>
        <begin position="172"/>
        <end position="191"/>
    </location>
</feature>
<evidence type="ECO:0000259" key="2">
    <source>
        <dbReference type="Pfam" id="PF01757"/>
    </source>
</evidence>
<feature type="transmembrane region" description="Helical" evidence="1">
    <location>
        <begin position="96"/>
        <end position="117"/>
    </location>
</feature>
<feature type="transmembrane region" description="Helical" evidence="1">
    <location>
        <begin position="265"/>
        <end position="287"/>
    </location>
</feature>
<dbReference type="EMBL" id="PGFJ01000002">
    <property type="protein sequence ID" value="PJJ79976.1"/>
    <property type="molecule type" value="Genomic_DNA"/>
</dbReference>